<keyword evidence="2" id="KW-1185">Reference proteome</keyword>
<organism evidence="1 2">
    <name type="scientific">Haemaphysalis longicornis</name>
    <name type="common">Bush tick</name>
    <dbReference type="NCBI Taxonomy" id="44386"/>
    <lineage>
        <taxon>Eukaryota</taxon>
        <taxon>Metazoa</taxon>
        <taxon>Ecdysozoa</taxon>
        <taxon>Arthropoda</taxon>
        <taxon>Chelicerata</taxon>
        <taxon>Arachnida</taxon>
        <taxon>Acari</taxon>
        <taxon>Parasitiformes</taxon>
        <taxon>Ixodida</taxon>
        <taxon>Ixodoidea</taxon>
        <taxon>Ixodidae</taxon>
        <taxon>Haemaphysalinae</taxon>
        <taxon>Haemaphysalis</taxon>
    </lineage>
</organism>
<name>A0A9J6FFX5_HAELO</name>
<evidence type="ECO:0000313" key="2">
    <source>
        <dbReference type="Proteomes" id="UP000821853"/>
    </source>
</evidence>
<dbReference type="EMBL" id="JABSTR010000001">
    <property type="protein sequence ID" value="KAH9361899.1"/>
    <property type="molecule type" value="Genomic_DNA"/>
</dbReference>
<comment type="caution">
    <text evidence="1">The sequence shown here is derived from an EMBL/GenBank/DDBJ whole genome shotgun (WGS) entry which is preliminary data.</text>
</comment>
<protein>
    <submittedName>
        <fullName evidence="1">Uncharacterized protein</fullName>
    </submittedName>
</protein>
<dbReference type="VEuPathDB" id="VectorBase:HLOH_063674"/>
<dbReference type="AlphaFoldDB" id="A0A9J6FFX5"/>
<proteinExistence type="predicted"/>
<reference evidence="1 2" key="1">
    <citation type="journal article" date="2020" name="Cell">
        <title>Large-Scale Comparative Analyses of Tick Genomes Elucidate Their Genetic Diversity and Vector Capacities.</title>
        <authorList>
            <consortium name="Tick Genome and Microbiome Consortium (TIGMIC)"/>
            <person name="Jia N."/>
            <person name="Wang J."/>
            <person name="Shi W."/>
            <person name="Du L."/>
            <person name="Sun Y."/>
            <person name="Zhan W."/>
            <person name="Jiang J.F."/>
            <person name="Wang Q."/>
            <person name="Zhang B."/>
            <person name="Ji P."/>
            <person name="Bell-Sakyi L."/>
            <person name="Cui X.M."/>
            <person name="Yuan T.T."/>
            <person name="Jiang B.G."/>
            <person name="Yang W.F."/>
            <person name="Lam T.T."/>
            <person name="Chang Q.C."/>
            <person name="Ding S.J."/>
            <person name="Wang X.J."/>
            <person name="Zhu J.G."/>
            <person name="Ruan X.D."/>
            <person name="Zhao L."/>
            <person name="Wei J.T."/>
            <person name="Ye R.Z."/>
            <person name="Que T.C."/>
            <person name="Du C.H."/>
            <person name="Zhou Y.H."/>
            <person name="Cheng J.X."/>
            <person name="Dai P.F."/>
            <person name="Guo W.B."/>
            <person name="Han X.H."/>
            <person name="Huang E.J."/>
            <person name="Li L.F."/>
            <person name="Wei W."/>
            <person name="Gao Y.C."/>
            <person name="Liu J.Z."/>
            <person name="Shao H.Z."/>
            <person name="Wang X."/>
            <person name="Wang C.C."/>
            <person name="Yang T.C."/>
            <person name="Huo Q.B."/>
            <person name="Li W."/>
            <person name="Chen H.Y."/>
            <person name="Chen S.E."/>
            <person name="Zhou L.G."/>
            <person name="Ni X.B."/>
            <person name="Tian J.H."/>
            <person name="Sheng Y."/>
            <person name="Liu T."/>
            <person name="Pan Y.S."/>
            <person name="Xia L.Y."/>
            <person name="Li J."/>
            <person name="Zhao F."/>
            <person name="Cao W.C."/>
        </authorList>
    </citation>
    <scope>NUCLEOTIDE SEQUENCE [LARGE SCALE GENOMIC DNA]</scope>
    <source>
        <strain evidence="1">HaeL-2018</strain>
    </source>
</reference>
<dbReference type="Proteomes" id="UP000821853">
    <property type="component" value="Chromosome 1"/>
</dbReference>
<evidence type="ECO:0000313" key="1">
    <source>
        <dbReference type="EMBL" id="KAH9361899.1"/>
    </source>
</evidence>
<gene>
    <name evidence="1" type="ORF">HPB48_003692</name>
</gene>
<sequence length="96" mass="10556">MMQNIMVASTPSKRNTMAYAGGKDINIGQASYEVNAYFAAPKNSCKGVLCDIDPAIKHQERQCLIIQPKNTTALEVRRIKNTSTVVILFDGLKVPD</sequence>
<accession>A0A9J6FFX5</accession>